<dbReference type="PANTHER" id="PTHR43289">
    <property type="entry name" value="MITOGEN-ACTIVATED PROTEIN KINASE KINASE KINASE 20-RELATED"/>
    <property type="match status" value="1"/>
</dbReference>
<dbReference type="InterPro" id="IPR013320">
    <property type="entry name" value="ConA-like_dom_sf"/>
</dbReference>
<dbReference type="Gene3D" id="2.60.120.200">
    <property type="match status" value="1"/>
</dbReference>
<keyword evidence="1" id="KW-0808">Transferase</keyword>
<keyword evidence="7" id="KW-0812">Transmembrane</keyword>
<dbReference type="InterPro" id="IPR019734">
    <property type="entry name" value="TPR_rpt"/>
</dbReference>
<dbReference type="SUPFAM" id="SSF82171">
    <property type="entry name" value="DPP6 N-terminal domain-like"/>
    <property type="match status" value="1"/>
</dbReference>
<dbReference type="SUPFAM" id="SSF49899">
    <property type="entry name" value="Concanavalin A-like lectins/glucanases"/>
    <property type="match status" value="1"/>
</dbReference>
<name>A0AAW6U6Q0_9BACT</name>
<dbReference type="GO" id="GO:0004674">
    <property type="term" value="F:protein serine/threonine kinase activity"/>
    <property type="evidence" value="ECO:0007669"/>
    <property type="project" value="TreeGrafter"/>
</dbReference>
<organism evidence="10 11">
    <name type="scientific">Anaerobaca lacustris</name>
    <dbReference type="NCBI Taxonomy" id="3044600"/>
    <lineage>
        <taxon>Bacteria</taxon>
        <taxon>Pseudomonadati</taxon>
        <taxon>Planctomycetota</taxon>
        <taxon>Phycisphaerae</taxon>
        <taxon>Sedimentisphaerales</taxon>
        <taxon>Anaerobacaceae</taxon>
        <taxon>Anaerobaca</taxon>
    </lineage>
</organism>
<proteinExistence type="predicted"/>
<dbReference type="InterPro" id="IPR008271">
    <property type="entry name" value="Ser/Thr_kinase_AS"/>
</dbReference>
<sequence>MGEGPKDIKLIVCEVLERKTAEERAAYLEVAYGNDVSLRKEVESLLRLDPKMGDFLEVPVLGPGVILDEPLVSDGPGTVIGRYKLLERIGEGGMAVVYMAEQERPIRRKVALKVIKLGMDTRQVIARFEAERQALAMMDHPSIAKVLDAGATETGRPYFVMELVQGVSITEYCDKNNLSTKDRLALFLAVCNAVQHAHQKGIIHRDLKPSNVMVTHHDGRPVPKVIDFGIAKATNQKLTEKTLFTRYAHIIGTPAYMSPEQAELSDLDIDTRTDIYSLGVLLYELLTGTTPFSEEELRKAGYLEMQRVIREQEPAKPSTKLSTLGETSTEVAKRRGCTPDLLRKAVRGDLDWIVMKSLEKDRARRYETASGLAEDIRRHLEHEPVVARGPGAAYRLRKFLRRHRAEVLGALALAVVAGVVVVILSMWNRDRAQLAEAEGFKHRSILSQAREQYAKAERDTALETIRPILASPHAGAEAQLLQATILVDNRQSKEAMAVLGGLLDEQPEIAGAAHSLLARILWESGSPDAQKLEEIEEHRRQAEALLPETAEAYFLRAMTALTVKEQLASLDKALELDSGHYESRRLRAYTYYASRKYERLKDDALAMTILRRRDPLGYSLRAAALRELGKYQEAITSYDNALALTPQADPQYLALLEQHSEVLLRMGDYERVIADAPGGARDLSPLRYHLFCALTALGEYQEATALYRQIIAASYSARSRFQDWCAKYVFDTLAAGRSWHPPDQAALGAAFLAMIEAEETYRNLSAKGAQRLTTDGFSARWSPDGSKLAFSLGVHGYSGVAVFDPVTKETDLLIVPGKDPRWSPDGKYIAFVRDCELLRPEELATAERQNQHRSATDEEVWIMNADGTAPRRLARGSWPSWASDSGHIYYFSRGDNTLRLIPLTGTDRETKKIMPCSTFASVSPDNQHVSYFEGGSLKVIDLATQKPIAECAVPVLAWGNTTWSPTGAEICVGGSNPAREKTDLWIYDLAHRDLRSVLDGQIASASWSPAATHLTFCLGTPYLEIWSAALDPNVPTIEALHPAQTPAEYLHEMVAFYTQRIEIDPQDAYAYSSRAQCRDRLGDRAGATADMRRWSAVQTLELPRDSMPAVPRDLRRVIHMPFDCQLVFSAERPANAMPTMSVAFGQKGRCEMKLFRTPMFVASLLGFGILASVDAPTARADFVFGKPVNLKTVIPVIDPVHESISCLSSDGLEIHFMSDRPGGHGGMDLWVLKRDSMDDDWGLPENLGPHVNSSETESGGSISSSGLTLYFWSDAPGGYGFADLYMTTRATRSDPWSEAVNLGPTVNGSAADMAPVISHDGLELYFISWRPKGYGLADIYVTRRATTNDPWGAPANLGPAVNSPYQDLVFSISPDGLLLLLCDNVPELGTPPRPGGYGGNDMWMTRRASLKDPWQPLVNLGPQVNTSTHELCPLISPDGSTLYFSTAESGDYATWANWQAPIIPIVDFNGDGKVDGKDLIVMVTQLGGTDSLCDIGPYAWGDGVVDFEDLKVLAEYIGTEVEDPTLIAHWAFDETEGLVAGDSAGDCDGRVIGGATWQPEAGMMGGALELDGVTGCVSTKIVPGLGPEPFSVIAWVKGGAPGQVVLSHNTTPGWLMANPIDGSLMTKLTCNGRAMAHGYSDAVITDGKWHRIGLVWDGAERLLYVDGQEVARDAQGELTIPDGSFTIGVGEAPGTAWSGLIDDVRVYNRVIRP</sequence>
<keyword evidence="5" id="KW-0802">TPR repeat</keyword>
<dbReference type="InterPro" id="IPR011009">
    <property type="entry name" value="Kinase-like_dom_sf"/>
</dbReference>
<dbReference type="PROSITE" id="PS00108">
    <property type="entry name" value="PROTEIN_KINASE_ST"/>
    <property type="match status" value="1"/>
</dbReference>
<evidence type="ECO:0000259" key="9">
    <source>
        <dbReference type="PROSITE" id="PS50222"/>
    </source>
</evidence>
<dbReference type="InterPro" id="IPR002048">
    <property type="entry name" value="EF_hand_dom"/>
</dbReference>
<dbReference type="InterPro" id="IPR000719">
    <property type="entry name" value="Prot_kinase_dom"/>
</dbReference>
<dbReference type="SUPFAM" id="SSF56112">
    <property type="entry name" value="Protein kinase-like (PK-like)"/>
    <property type="match status" value="1"/>
</dbReference>
<evidence type="ECO:0000256" key="7">
    <source>
        <dbReference type="SAM" id="Phobius"/>
    </source>
</evidence>
<accession>A0AAW6U6Q0</accession>
<evidence type="ECO:0000256" key="2">
    <source>
        <dbReference type="ARBA" id="ARBA00022741"/>
    </source>
</evidence>
<keyword evidence="3 10" id="KW-0418">Kinase</keyword>
<dbReference type="Gene3D" id="1.25.40.10">
    <property type="entry name" value="Tetratricopeptide repeat domain"/>
    <property type="match status" value="2"/>
</dbReference>
<dbReference type="CDD" id="cd14014">
    <property type="entry name" value="STKc_PknB_like"/>
    <property type="match status" value="1"/>
</dbReference>
<dbReference type="SMART" id="SM00028">
    <property type="entry name" value="TPR"/>
    <property type="match status" value="2"/>
</dbReference>
<dbReference type="SMART" id="SM00220">
    <property type="entry name" value="S_TKc"/>
    <property type="match status" value="1"/>
</dbReference>
<reference evidence="10" key="1">
    <citation type="submission" date="2023-05" db="EMBL/GenBank/DDBJ databases">
        <title>Anaerotaeda fermentans gen. nov., sp. nov., a novel anaerobic planctomycete of the new family within the order Sedimentisphaerales isolated from Taman Peninsula, Russia.</title>
        <authorList>
            <person name="Khomyakova M.A."/>
            <person name="Merkel A.Y."/>
            <person name="Slobodkin A.I."/>
        </authorList>
    </citation>
    <scope>NUCLEOTIDE SEQUENCE</scope>
    <source>
        <strain evidence="10">M17dextr</strain>
    </source>
</reference>
<dbReference type="Gene3D" id="3.30.200.20">
    <property type="entry name" value="Phosphorylase Kinase, domain 1"/>
    <property type="match status" value="1"/>
</dbReference>
<evidence type="ECO:0000256" key="3">
    <source>
        <dbReference type="ARBA" id="ARBA00022777"/>
    </source>
</evidence>
<evidence type="ECO:0000256" key="4">
    <source>
        <dbReference type="ARBA" id="ARBA00022840"/>
    </source>
</evidence>
<dbReference type="PANTHER" id="PTHR43289:SF6">
    <property type="entry name" value="SERINE_THREONINE-PROTEIN KINASE NEKL-3"/>
    <property type="match status" value="1"/>
</dbReference>
<keyword evidence="2 6" id="KW-0547">Nucleotide-binding</keyword>
<dbReference type="GO" id="GO:0005524">
    <property type="term" value="F:ATP binding"/>
    <property type="evidence" value="ECO:0007669"/>
    <property type="project" value="UniProtKB-UniRule"/>
</dbReference>
<comment type="caution">
    <text evidence="10">The sequence shown here is derived from an EMBL/GenBank/DDBJ whole genome shotgun (WGS) entry which is preliminary data.</text>
</comment>
<dbReference type="Gene3D" id="1.10.510.10">
    <property type="entry name" value="Transferase(Phosphotransferase) domain 1"/>
    <property type="match status" value="1"/>
</dbReference>
<dbReference type="PROSITE" id="PS50011">
    <property type="entry name" value="PROTEIN_KINASE_DOM"/>
    <property type="match status" value="1"/>
</dbReference>
<dbReference type="Pfam" id="PF07676">
    <property type="entry name" value="PD40"/>
    <property type="match status" value="4"/>
</dbReference>
<dbReference type="SUPFAM" id="SSF48452">
    <property type="entry name" value="TPR-like"/>
    <property type="match status" value="2"/>
</dbReference>
<gene>
    <name evidence="10" type="ORF">QJ522_22155</name>
</gene>
<evidence type="ECO:0000313" key="11">
    <source>
        <dbReference type="Proteomes" id="UP001431776"/>
    </source>
</evidence>
<dbReference type="Proteomes" id="UP001431776">
    <property type="component" value="Unassembled WGS sequence"/>
</dbReference>
<evidence type="ECO:0000256" key="5">
    <source>
        <dbReference type="PROSITE-ProRule" id="PRU00339"/>
    </source>
</evidence>
<keyword evidence="7" id="KW-0472">Membrane</keyword>
<dbReference type="Pfam" id="PF13385">
    <property type="entry name" value="Laminin_G_3"/>
    <property type="match status" value="1"/>
</dbReference>
<feature type="transmembrane region" description="Helical" evidence="7">
    <location>
        <begin position="407"/>
        <end position="427"/>
    </location>
</feature>
<dbReference type="Pfam" id="PF00069">
    <property type="entry name" value="Pkinase"/>
    <property type="match status" value="1"/>
</dbReference>
<protein>
    <submittedName>
        <fullName evidence="10">Protein kinase</fullName>
    </submittedName>
</protein>
<evidence type="ECO:0000259" key="8">
    <source>
        <dbReference type="PROSITE" id="PS50011"/>
    </source>
</evidence>
<keyword evidence="4 6" id="KW-0067">ATP-binding</keyword>
<dbReference type="InterPro" id="IPR011990">
    <property type="entry name" value="TPR-like_helical_dom_sf"/>
</dbReference>
<dbReference type="InterPro" id="IPR011659">
    <property type="entry name" value="WD40"/>
</dbReference>
<dbReference type="Gene3D" id="2.120.10.30">
    <property type="entry name" value="TolB, C-terminal domain"/>
    <property type="match status" value="2"/>
</dbReference>
<keyword evidence="11" id="KW-1185">Reference proteome</keyword>
<dbReference type="PROSITE" id="PS50222">
    <property type="entry name" value="EF_HAND_2"/>
    <property type="match status" value="1"/>
</dbReference>
<dbReference type="PROSITE" id="PS00018">
    <property type="entry name" value="EF_HAND_1"/>
    <property type="match status" value="1"/>
</dbReference>
<feature type="domain" description="EF-hand" evidence="9">
    <location>
        <begin position="1466"/>
        <end position="1489"/>
    </location>
</feature>
<dbReference type="InterPro" id="IPR011042">
    <property type="entry name" value="6-blade_b-propeller_TolB-like"/>
</dbReference>
<dbReference type="RefSeq" id="WP_349247188.1">
    <property type="nucleotide sequence ID" value="NZ_JASCXX010000054.1"/>
</dbReference>
<dbReference type="GO" id="GO:0005509">
    <property type="term" value="F:calcium ion binding"/>
    <property type="evidence" value="ECO:0007669"/>
    <property type="project" value="InterPro"/>
</dbReference>
<feature type="binding site" evidence="6">
    <location>
        <position position="113"/>
    </location>
    <ligand>
        <name>ATP</name>
        <dbReference type="ChEBI" id="CHEBI:30616"/>
    </ligand>
</feature>
<dbReference type="PROSITE" id="PS00107">
    <property type="entry name" value="PROTEIN_KINASE_ATP"/>
    <property type="match status" value="1"/>
</dbReference>
<dbReference type="InterPro" id="IPR018247">
    <property type="entry name" value="EF_Hand_1_Ca_BS"/>
</dbReference>
<keyword evidence="7" id="KW-1133">Transmembrane helix</keyword>
<dbReference type="PROSITE" id="PS50005">
    <property type="entry name" value="TPR"/>
    <property type="match status" value="1"/>
</dbReference>
<dbReference type="EMBL" id="JASCXX010000054">
    <property type="protein sequence ID" value="MDI6451781.1"/>
    <property type="molecule type" value="Genomic_DNA"/>
</dbReference>
<dbReference type="InterPro" id="IPR017441">
    <property type="entry name" value="Protein_kinase_ATP_BS"/>
</dbReference>
<evidence type="ECO:0000256" key="6">
    <source>
        <dbReference type="PROSITE-ProRule" id="PRU10141"/>
    </source>
</evidence>
<feature type="repeat" description="TPR" evidence="5">
    <location>
        <begin position="615"/>
        <end position="648"/>
    </location>
</feature>
<evidence type="ECO:0000313" key="10">
    <source>
        <dbReference type="EMBL" id="MDI6451781.1"/>
    </source>
</evidence>
<feature type="domain" description="Protein kinase" evidence="8">
    <location>
        <begin position="83"/>
        <end position="385"/>
    </location>
</feature>
<evidence type="ECO:0000256" key="1">
    <source>
        <dbReference type="ARBA" id="ARBA00022679"/>
    </source>
</evidence>